<accession>A0A9Q3Q1D3</accession>
<organism evidence="1 2">
    <name type="scientific">Austropuccinia psidii MF-1</name>
    <dbReference type="NCBI Taxonomy" id="1389203"/>
    <lineage>
        <taxon>Eukaryota</taxon>
        <taxon>Fungi</taxon>
        <taxon>Dikarya</taxon>
        <taxon>Basidiomycota</taxon>
        <taxon>Pucciniomycotina</taxon>
        <taxon>Pucciniomycetes</taxon>
        <taxon>Pucciniales</taxon>
        <taxon>Sphaerophragmiaceae</taxon>
        <taxon>Austropuccinia</taxon>
    </lineage>
</organism>
<proteinExistence type="predicted"/>
<dbReference type="Proteomes" id="UP000765509">
    <property type="component" value="Unassembled WGS sequence"/>
</dbReference>
<comment type="caution">
    <text evidence="1">The sequence shown here is derived from an EMBL/GenBank/DDBJ whole genome shotgun (WGS) entry which is preliminary data.</text>
</comment>
<name>A0A9Q3Q1D3_9BASI</name>
<keyword evidence="2" id="KW-1185">Reference proteome</keyword>
<evidence type="ECO:0000313" key="1">
    <source>
        <dbReference type="EMBL" id="MBW0581601.1"/>
    </source>
</evidence>
<protein>
    <submittedName>
        <fullName evidence="1">Uncharacterized protein</fullName>
    </submittedName>
</protein>
<evidence type="ECO:0000313" key="2">
    <source>
        <dbReference type="Proteomes" id="UP000765509"/>
    </source>
</evidence>
<sequence length="117" mass="13725">MESINLIQVFPHEVRNSKGFNTSKRNEIEQSMHTLPRVSTPLNQSEGIRNSNPYVFDVIKSQMKNEFSTSFHKLEQSMGKSLFKEVLKLKEWPHFSGEGEYEHMEFIIGIEMIKEDF</sequence>
<dbReference type="EMBL" id="AVOT02110376">
    <property type="protein sequence ID" value="MBW0581601.1"/>
    <property type="molecule type" value="Genomic_DNA"/>
</dbReference>
<dbReference type="AlphaFoldDB" id="A0A9Q3Q1D3"/>
<gene>
    <name evidence="1" type="ORF">O181_121316</name>
</gene>
<reference evidence="1" key="1">
    <citation type="submission" date="2021-03" db="EMBL/GenBank/DDBJ databases">
        <title>Draft genome sequence of rust myrtle Austropuccinia psidii MF-1, a brazilian biotype.</title>
        <authorList>
            <person name="Quecine M.C."/>
            <person name="Pachon D.M.R."/>
            <person name="Bonatelli M.L."/>
            <person name="Correr F.H."/>
            <person name="Franceschini L.M."/>
            <person name="Leite T.F."/>
            <person name="Margarido G.R.A."/>
            <person name="Almeida C.A."/>
            <person name="Ferrarezi J.A."/>
            <person name="Labate C.A."/>
        </authorList>
    </citation>
    <scope>NUCLEOTIDE SEQUENCE</scope>
    <source>
        <strain evidence="1">MF-1</strain>
    </source>
</reference>